<evidence type="ECO:0000259" key="1">
    <source>
        <dbReference type="SMART" id="SM00860"/>
    </source>
</evidence>
<evidence type="ECO:0000313" key="3">
    <source>
        <dbReference type="Proteomes" id="UP000248729"/>
    </source>
</evidence>
<gene>
    <name evidence="2" type="ORF">DET48_15910</name>
</gene>
<dbReference type="SUPFAM" id="SSF160631">
    <property type="entry name" value="SMI1/KNR4-like"/>
    <property type="match status" value="1"/>
</dbReference>
<dbReference type="InterPro" id="IPR018958">
    <property type="entry name" value="Knr4/Smi1-like_dom"/>
</dbReference>
<feature type="domain" description="Knr4/Smi1-like" evidence="1">
    <location>
        <begin position="16"/>
        <end position="150"/>
    </location>
</feature>
<dbReference type="Pfam" id="PF09346">
    <property type="entry name" value="SMI1_KNR4"/>
    <property type="match status" value="1"/>
</dbReference>
<dbReference type="SMART" id="SM00860">
    <property type="entry name" value="SMI1_KNR4"/>
    <property type="match status" value="1"/>
</dbReference>
<dbReference type="Proteomes" id="UP000248729">
    <property type="component" value="Unassembled WGS sequence"/>
</dbReference>
<accession>A0A329DTT9</accession>
<reference evidence="2 3" key="1">
    <citation type="submission" date="2018-06" db="EMBL/GenBank/DDBJ databases">
        <title>Freshwater and sediment microbial communities from various areas in North America, analyzing microbe dynamics in response to fracking.</title>
        <authorList>
            <person name="Lamendella R."/>
        </authorList>
    </citation>
    <scope>NUCLEOTIDE SEQUENCE [LARGE SCALE GENOMIC DNA]</scope>
    <source>
        <strain evidence="2 3">99A</strain>
    </source>
</reference>
<evidence type="ECO:0000313" key="2">
    <source>
        <dbReference type="EMBL" id="RAS53249.1"/>
    </source>
</evidence>
<dbReference type="InterPro" id="IPR037883">
    <property type="entry name" value="Knr4/Smi1-like_sf"/>
</dbReference>
<dbReference type="RefSeq" id="WP_052404617.1">
    <property type="nucleotide sequence ID" value="NZ_CBCRWT010000066.1"/>
</dbReference>
<name>A0A329DTT9_VIBDI</name>
<sequence length="156" mass="17410">MSIGNEWLIFEEDHLPLRDELIESVSTIIQFSLPQDYVECVKYYHGGQPKNGSLSIDVDGSSWGIGFGELLTLDPLESCTNVISSLSKLRKIHGISKNYLPIAIGAGGDYLCLDYSDSITNPTVVFWFHELEGEDAIFPVADTFTQVLDMLKPYDE</sequence>
<organism evidence="2 3">
    <name type="scientific">Vibrio diazotrophicus</name>
    <dbReference type="NCBI Taxonomy" id="685"/>
    <lineage>
        <taxon>Bacteria</taxon>
        <taxon>Pseudomonadati</taxon>
        <taxon>Pseudomonadota</taxon>
        <taxon>Gammaproteobacteria</taxon>
        <taxon>Vibrionales</taxon>
        <taxon>Vibrionaceae</taxon>
        <taxon>Vibrio</taxon>
    </lineage>
</organism>
<dbReference type="GeneID" id="94024774"/>
<dbReference type="Gene3D" id="3.40.1580.10">
    <property type="entry name" value="SMI1/KNR4-like"/>
    <property type="match status" value="1"/>
</dbReference>
<dbReference type="EMBL" id="QLTR01000059">
    <property type="protein sequence ID" value="RAS53249.1"/>
    <property type="molecule type" value="Genomic_DNA"/>
</dbReference>
<protein>
    <submittedName>
        <fullName evidence="2">SMI1/KNR4 family protein SUKH-1</fullName>
    </submittedName>
</protein>
<proteinExistence type="predicted"/>
<comment type="caution">
    <text evidence="2">The sequence shown here is derived from an EMBL/GenBank/DDBJ whole genome shotgun (WGS) entry which is preliminary data.</text>
</comment>
<dbReference type="AlphaFoldDB" id="A0A329DTT9"/>